<evidence type="ECO:0000313" key="4">
    <source>
        <dbReference type="Proteomes" id="UP000467334"/>
    </source>
</evidence>
<name>A0A108TDF3_BACSE</name>
<dbReference type="Proteomes" id="UP000056419">
    <property type="component" value="Unassembled WGS sequence"/>
</dbReference>
<accession>A0A108TDF3</accession>
<keyword evidence="3" id="KW-1185">Reference proteome</keyword>
<evidence type="ECO:0000313" key="1">
    <source>
        <dbReference type="EMBL" id="KAB5316433.1"/>
    </source>
</evidence>
<protein>
    <recommendedName>
        <fullName evidence="5">DUF4906 domain-containing protein</fullName>
    </recommendedName>
</protein>
<dbReference type="EMBL" id="WCLE01000002">
    <property type="protein sequence ID" value="KAB5316433.1"/>
    <property type="molecule type" value="Genomic_DNA"/>
</dbReference>
<reference evidence="1 4" key="3">
    <citation type="journal article" date="2019" name="Nat. Med.">
        <title>A library of human gut bacterial isolates paired with longitudinal multiomics data enables mechanistic microbiome research.</title>
        <authorList>
            <person name="Poyet M."/>
            <person name="Groussin M."/>
            <person name="Gibbons S.M."/>
            <person name="Avila-Pacheco J."/>
            <person name="Jiang X."/>
            <person name="Kearney S.M."/>
            <person name="Perrotta A.R."/>
            <person name="Berdy B."/>
            <person name="Zhao S."/>
            <person name="Lieberman T.D."/>
            <person name="Swanson P.K."/>
            <person name="Smith M."/>
            <person name="Roesemann S."/>
            <person name="Alexander J.E."/>
            <person name="Rich S.A."/>
            <person name="Livny J."/>
            <person name="Vlamakis H."/>
            <person name="Clish C."/>
            <person name="Bullock K."/>
            <person name="Deik A."/>
            <person name="Scott J."/>
            <person name="Pierce K.A."/>
            <person name="Xavier R.J."/>
            <person name="Alm E.J."/>
        </authorList>
    </citation>
    <scope>NUCLEOTIDE SEQUENCE [LARGE SCALE GENOMIC DNA]</scope>
    <source>
        <strain evidence="1 4">BIOML-A6</strain>
    </source>
</reference>
<reference evidence="2" key="2">
    <citation type="submission" date="2016-01" db="EMBL/GenBank/DDBJ databases">
        <authorList>
            <person name="McClelland M."/>
            <person name="Jain A."/>
            <person name="Saraogi P."/>
            <person name="Mendelson R."/>
            <person name="Westerman R."/>
            <person name="SanMiguel P."/>
            <person name="Csonka L."/>
        </authorList>
    </citation>
    <scope>NUCLEOTIDE SEQUENCE</scope>
    <source>
        <strain evidence="2">CL09T03C01</strain>
    </source>
</reference>
<evidence type="ECO:0000313" key="2">
    <source>
        <dbReference type="EMBL" id="KWR57772.1"/>
    </source>
</evidence>
<organism evidence="2 3">
    <name type="scientific">Bacteroides stercoris</name>
    <dbReference type="NCBI Taxonomy" id="46506"/>
    <lineage>
        <taxon>Bacteria</taxon>
        <taxon>Pseudomonadati</taxon>
        <taxon>Bacteroidota</taxon>
        <taxon>Bacteroidia</taxon>
        <taxon>Bacteroidales</taxon>
        <taxon>Bacteroidaceae</taxon>
        <taxon>Bacteroides</taxon>
    </lineage>
</organism>
<dbReference type="STRING" id="46506.AA415_00314"/>
<comment type="caution">
    <text evidence="2">The sequence shown here is derived from an EMBL/GenBank/DDBJ whole genome shotgun (WGS) entry which is preliminary data.</text>
</comment>
<gene>
    <name evidence="2" type="ORF">AA415_00314</name>
    <name evidence="1" type="ORF">F9958_01265</name>
</gene>
<dbReference type="EMBL" id="LRGC01000001">
    <property type="protein sequence ID" value="KWR57772.1"/>
    <property type="molecule type" value="Genomic_DNA"/>
</dbReference>
<dbReference type="AlphaFoldDB" id="A0A108TDF3"/>
<dbReference type="PROSITE" id="PS51257">
    <property type="entry name" value="PROKAR_LIPOPROTEIN"/>
    <property type="match status" value="1"/>
</dbReference>
<dbReference type="PATRIC" id="fig|46506.5.peg.332"/>
<dbReference type="RefSeq" id="WP_060385046.1">
    <property type="nucleotide sequence ID" value="NZ_CP081913.1"/>
</dbReference>
<proteinExistence type="predicted"/>
<reference evidence="2 3" key="1">
    <citation type="journal article" date="2016" name="BMC Genomics">
        <title>Type VI secretion systems of human gut Bacteroidales segregate into three genetic architectures, two of which are contained on mobile genetic elements.</title>
        <authorList>
            <person name="Coyne M.J."/>
            <person name="Roelofs K.G."/>
            <person name="Comstock L.E."/>
        </authorList>
    </citation>
    <scope>NUCLEOTIDE SEQUENCE [LARGE SCALE GENOMIC DNA]</scope>
    <source>
        <strain evidence="2 3">CL09T03C01</strain>
    </source>
</reference>
<evidence type="ECO:0008006" key="5">
    <source>
        <dbReference type="Google" id="ProtNLM"/>
    </source>
</evidence>
<dbReference type="Proteomes" id="UP000467334">
    <property type="component" value="Unassembled WGS sequence"/>
</dbReference>
<evidence type="ECO:0000313" key="3">
    <source>
        <dbReference type="Proteomes" id="UP000056419"/>
    </source>
</evidence>
<sequence>MRIKHYTLIVAFLAISMGIPLVQGCSDPFDEYGNGGTEMPVRDGWTSVSMSVEGLGLRNPLTRSLTPEGENSTAAERIRVLVFDKDNKFSYEAKVTSYIPSGDPADKKDKGTMTLLAKNTPSGDTSTFVMLANVTRSANTDADGLAGKTREEVMQLFTFSMPDKGVWKDGELPMWGASDPVRVDHSAGAVPKLGTVYLVRAVARVDVGLNLSNISEGASTFDEKAGGIEGITLTKVFFYNTNTTGRVSPFENGIYWDEANRKAKQPSIPDPAPAVTGKIDRTPSIVDEKILLREVYVPEAVNVPTAATQGANGETLPENNTENYLKRPYIVVGLTGADKSRPDKETFFRIDYLKRTGAEADATYEYLPLLRNHRYLVNIKAVGGPGFDTEEDARKGPAANIMYNVVVWNESTMSDVLYDGQYMLGVSADHFTFYREGGSLTAKVQTSWPEGFTIEGLPAWISYSIKPSDPDKTAPTDEKTATFTVTEHVDASRRWPEKPEDAQNALKAAYVKAGRMKWFLGFEQSKDINVTLQIFADEACSRPLEFIEVNQYGESYGQAGKVVTKDGRTLTAEEAGARVTFYVKTEPHDLEPVFHAEAANPFKIEKAGQLAGGIWKYTVTAPDITGNTEYFDNFNTTYTLTVTHVETGRSASGKLSLLQKEYNAIPFFDKFLHQSLLVSNNSIYLMDGKQKQYYVKANSEYKIELVSALSDNNAGNVIEDFTLFYEKDPSLSGKPVSFIAVDDMASPRLYSGKAKFKIYSPDGLFPEREFELELVSGIVQPEANTYMLKAGAKQGIFIPVSRVNTAYEYYKKLLDHDAVLSDKQGLPGSKEDFMLNKLDADDDWRVNIVWTDIKEAGGHNDIEKAGLSELSEQGGSGPGSYIYVKPGQTPGNVLIEIKSGKIKGNPTLWSWHIWIVDKYPTVLDVASQGGDGPKTVRLMSHLLGAYERVQSQYSADAYREFGMQYQWGRKDPFPAHDVRVNKNFYDGSGKLFDFLWEQRGNDVDYGKTDAQQARGAALTMKQSIEHPNAIVSHQSFWLYECFPHRFVSYFKDRWVFLYPWNQPSRTGNPEDVGGKTVFDPSPYGFRIMSQKEAVTLRSAYYYASRSGLNTPLPGSIYDGSFTDGKSGGNEVIFAVAQARSDTHAGRYLLNSTGGPAGWAPTSNTSAVYRRCMTYSVRPVIDPDVQEDYKKYLPE</sequence>